<dbReference type="PANTHER" id="PTHR36510:SF1">
    <property type="entry name" value="GLUTAMATE--CYSTEINE LIGASE 2-RELATED"/>
    <property type="match status" value="1"/>
</dbReference>
<comment type="caution">
    <text evidence="2">The sequence shown here is derived from an EMBL/GenBank/DDBJ whole genome shotgun (WGS) entry which is preliminary data.</text>
</comment>
<dbReference type="Proteomes" id="UP000011991">
    <property type="component" value="Unassembled WGS sequence"/>
</dbReference>
<dbReference type="InterPro" id="IPR006336">
    <property type="entry name" value="GCS2"/>
</dbReference>
<gene>
    <name evidence="2" type="ORF">RMSM_01451</name>
</gene>
<keyword evidence="2" id="KW-0436">Ligase</keyword>
<dbReference type="Pfam" id="PF04107">
    <property type="entry name" value="GCS2"/>
    <property type="match status" value="1"/>
</dbReference>
<organism evidence="2 3">
    <name type="scientific">Rhodopirellula maiorica SM1</name>
    <dbReference type="NCBI Taxonomy" id="1265738"/>
    <lineage>
        <taxon>Bacteria</taxon>
        <taxon>Pseudomonadati</taxon>
        <taxon>Planctomycetota</taxon>
        <taxon>Planctomycetia</taxon>
        <taxon>Pirellulales</taxon>
        <taxon>Pirellulaceae</taxon>
        <taxon>Novipirellula</taxon>
    </lineage>
</organism>
<dbReference type="InterPro" id="IPR050141">
    <property type="entry name" value="GCL_type2/YbdK_subfam"/>
</dbReference>
<evidence type="ECO:0000256" key="1">
    <source>
        <dbReference type="SAM" id="MobiDB-lite"/>
    </source>
</evidence>
<name>M5S602_9BACT</name>
<dbReference type="EC" id="6.3.-.-" evidence="2"/>
<keyword evidence="3" id="KW-1185">Reference proteome</keyword>
<feature type="region of interest" description="Disordered" evidence="1">
    <location>
        <begin position="1"/>
        <end position="27"/>
    </location>
</feature>
<dbReference type="InterPro" id="IPR014746">
    <property type="entry name" value="Gln_synth/guanido_kin_cat_dom"/>
</dbReference>
<evidence type="ECO:0000313" key="3">
    <source>
        <dbReference type="Proteomes" id="UP000011991"/>
    </source>
</evidence>
<dbReference type="SUPFAM" id="SSF55931">
    <property type="entry name" value="Glutamine synthetase/guanido kinase"/>
    <property type="match status" value="1"/>
</dbReference>
<proteinExistence type="predicted"/>
<dbReference type="EMBL" id="ANOG01000215">
    <property type="protein sequence ID" value="EMI21624.1"/>
    <property type="molecule type" value="Genomic_DNA"/>
</dbReference>
<sequence length="334" mass="37296">MRSGDINMLKPNSKLAEQQASNRSNKRHDVASDLFTQHEAFGTKNQFTVGIEHEYGLVNAFTGQPVNAFDEVYDDLEPSIQQRCTNEFLGCQIEFATGVHEDVESAAGEVIEIDTELIRVCDRLGLRVLRSGTFPDWKFDPALIHDCERSRRNLQRFGGEVAGLACNSMHVHVQVSRDDAIAVMDRLMCHVPRWVAMSANSPSMYGHGGKFASHRAMVWGREGAITGFPYRFGGSWEAYYYEIARLHSAGLVETQKDAYFMVRPTRFGTIEVRCCDIPVDLQTTIAIAEEIQAAAINAVGDTSPMPSLEQLTEDFGGACRLGRQWLRRGEPSLN</sequence>
<dbReference type="Gene3D" id="3.30.590.20">
    <property type="match status" value="1"/>
</dbReference>
<reference evidence="2 3" key="1">
    <citation type="journal article" date="2013" name="Mar. Genomics">
        <title>Expression of sulfatases in Rhodopirellula baltica and the diversity of sulfatases in the genus Rhodopirellula.</title>
        <authorList>
            <person name="Wegner C.E."/>
            <person name="Richter-Heitmann T."/>
            <person name="Klindworth A."/>
            <person name="Klockow C."/>
            <person name="Richter M."/>
            <person name="Achstetter T."/>
            <person name="Glockner F.O."/>
            <person name="Harder J."/>
        </authorList>
    </citation>
    <scope>NUCLEOTIDE SEQUENCE [LARGE SCALE GENOMIC DNA]</scope>
    <source>
        <strain evidence="2 3">SM1</strain>
    </source>
</reference>
<dbReference type="AlphaFoldDB" id="M5S602"/>
<accession>M5S602</accession>
<dbReference type="PATRIC" id="fig|1265738.3.peg.1439"/>
<evidence type="ECO:0000313" key="2">
    <source>
        <dbReference type="EMBL" id="EMI21624.1"/>
    </source>
</evidence>
<dbReference type="GO" id="GO:0042398">
    <property type="term" value="P:modified amino acid biosynthetic process"/>
    <property type="evidence" value="ECO:0007669"/>
    <property type="project" value="InterPro"/>
</dbReference>
<protein>
    <submittedName>
        <fullName evidence="2">Glutamate--cysteine ligase, GCS2</fullName>
        <ecNumber evidence="2">6.3.-.-</ecNumber>
    </submittedName>
</protein>
<dbReference type="GO" id="GO:0004357">
    <property type="term" value="F:glutamate-cysteine ligase activity"/>
    <property type="evidence" value="ECO:0007669"/>
    <property type="project" value="InterPro"/>
</dbReference>
<dbReference type="PANTHER" id="PTHR36510">
    <property type="entry name" value="GLUTAMATE--CYSTEINE LIGASE 2-RELATED"/>
    <property type="match status" value="1"/>
</dbReference>